<reference evidence="1" key="2">
    <citation type="submission" date="2021-04" db="EMBL/GenBank/DDBJ databases">
        <authorList>
            <person name="Gilroy R."/>
        </authorList>
    </citation>
    <scope>NUCLEOTIDE SEQUENCE</scope>
    <source>
        <strain evidence="1">ChiBcec15-1070</strain>
    </source>
</reference>
<reference evidence="1" key="1">
    <citation type="journal article" date="2021" name="PeerJ">
        <title>Extensive microbial diversity within the chicken gut microbiome revealed by metagenomics and culture.</title>
        <authorList>
            <person name="Gilroy R."/>
            <person name="Ravi A."/>
            <person name="Getino M."/>
            <person name="Pursley I."/>
            <person name="Horton D.L."/>
            <person name="Alikhan N.F."/>
            <person name="Baker D."/>
            <person name="Gharbi K."/>
            <person name="Hall N."/>
            <person name="Watson M."/>
            <person name="Adriaenssens E.M."/>
            <person name="Foster-Nyarko E."/>
            <person name="Jarju S."/>
            <person name="Secka A."/>
            <person name="Antonio M."/>
            <person name="Oren A."/>
            <person name="Chaudhuri R.R."/>
            <person name="La Ragione R."/>
            <person name="Hildebrand F."/>
            <person name="Pallen M.J."/>
        </authorList>
    </citation>
    <scope>NUCLEOTIDE SEQUENCE</scope>
    <source>
        <strain evidence="1">ChiBcec15-1070</strain>
    </source>
</reference>
<protein>
    <submittedName>
        <fullName evidence="1">Uncharacterized protein</fullName>
    </submittedName>
</protein>
<dbReference type="EMBL" id="DXHL01000013">
    <property type="protein sequence ID" value="HIW10364.1"/>
    <property type="molecule type" value="Genomic_DNA"/>
</dbReference>
<proteinExistence type="predicted"/>
<evidence type="ECO:0000313" key="1">
    <source>
        <dbReference type="EMBL" id="HIW10364.1"/>
    </source>
</evidence>
<dbReference type="AlphaFoldDB" id="A0A9D1QD38"/>
<name>A0A9D1QD38_9BACT</name>
<sequence>MAYNKKGYYKRAKALQELTAQHYEPERHDRCYKWVWRKYVYPQFGICYHSYLRYLHTVVPAESR</sequence>
<accession>A0A9D1QD38</accession>
<dbReference type="Proteomes" id="UP000823926">
    <property type="component" value="Unassembled WGS sequence"/>
</dbReference>
<gene>
    <name evidence="1" type="ORF">H9888_02575</name>
</gene>
<evidence type="ECO:0000313" key="2">
    <source>
        <dbReference type="Proteomes" id="UP000823926"/>
    </source>
</evidence>
<comment type="caution">
    <text evidence="1">The sequence shown here is derived from an EMBL/GenBank/DDBJ whole genome shotgun (WGS) entry which is preliminary data.</text>
</comment>
<organism evidence="1 2">
    <name type="scientific">Candidatus Rikenella faecigallinarum</name>
    <dbReference type="NCBI Taxonomy" id="2838745"/>
    <lineage>
        <taxon>Bacteria</taxon>
        <taxon>Pseudomonadati</taxon>
        <taxon>Bacteroidota</taxon>
        <taxon>Bacteroidia</taxon>
        <taxon>Bacteroidales</taxon>
        <taxon>Rikenellaceae</taxon>
        <taxon>Rikenella</taxon>
    </lineage>
</organism>